<feature type="domain" description="CHAT" evidence="1">
    <location>
        <begin position="3"/>
        <end position="77"/>
    </location>
</feature>
<gene>
    <name evidence="2" type="ORF">pdam_00014197</name>
</gene>
<evidence type="ECO:0000313" key="3">
    <source>
        <dbReference type="Proteomes" id="UP000275408"/>
    </source>
</evidence>
<dbReference type="Proteomes" id="UP000275408">
    <property type="component" value="Unassembled WGS sequence"/>
</dbReference>
<protein>
    <recommendedName>
        <fullName evidence="1">CHAT domain-containing protein</fullName>
    </recommendedName>
</protein>
<reference evidence="2 3" key="1">
    <citation type="journal article" date="2018" name="Sci. Rep.">
        <title>Comparative analysis of the Pocillopora damicornis genome highlights role of immune system in coral evolution.</title>
        <authorList>
            <person name="Cunning R."/>
            <person name="Bay R.A."/>
            <person name="Gillette P."/>
            <person name="Baker A.C."/>
            <person name="Traylor-Knowles N."/>
        </authorList>
    </citation>
    <scope>NUCLEOTIDE SEQUENCE [LARGE SCALE GENOMIC DNA]</scope>
    <source>
        <strain evidence="2">RSMAS</strain>
        <tissue evidence="2">Whole animal</tissue>
    </source>
</reference>
<accession>A0A3M6V524</accession>
<dbReference type="PANTHER" id="PTHR10098">
    <property type="entry name" value="RAPSYN-RELATED"/>
    <property type="match status" value="1"/>
</dbReference>
<dbReference type="InterPro" id="IPR024983">
    <property type="entry name" value="CHAT_dom"/>
</dbReference>
<comment type="caution">
    <text evidence="2">The sequence shown here is derived from an EMBL/GenBank/DDBJ whole genome shotgun (WGS) entry which is preliminary data.</text>
</comment>
<sequence>MPVVLSRCNSARGKVRAEGVIGIARAFIGSTARSALAPHWALDDTATEQFINCFYGHLFHRECVSESLHEARKRIGNNGFAECYDSTKCYAPVNNVDKKNNKKEKVWKKWNGEVKNKKCFNLGGRGHSYTVDVVTMPNTSTILKI</sequence>
<name>A0A3M6V524_POCDA</name>
<proteinExistence type="predicted"/>
<organism evidence="2 3">
    <name type="scientific">Pocillopora damicornis</name>
    <name type="common">Cauliflower coral</name>
    <name type="synonym">Millepora damicornis</name>
    <dbReference type="NCBI Taxonomy" id="46731"/>
    <lineage>
        <taxon>Eukaryota</taxon>
        <taxon>Metazoa</taxon>
        <taxon>Cnidaria</taxon>
        <taxon>Anthozoa</taxon>
        <taxon>Hexacorallia</taxon>
        <taxon>Scleractinia</taxon>
        <taxon>Astrocoeniina</taxon>
        <taxon>Pocilloporidae</taxon>
        <taxon>Pocillopora</taxon>
    </lineage>
</organism>
<dbReference type="Pfam" id="PF12770">
    <property type="entry name" value="CHAT"/>
    <property type="match status" value="1"/>
</dbReference>
<dbReference type="PANTHER" id="PTHR10098:SF108">
    <property type="entry name" value="TETRATRICOPEPTIDE REPEAT PROTEIN 28"/>
    <property type="match status" value="1"/>
</dbReference>
<dbReference type="AlphaFoldDB" id="A0A3M6V524"/>
<keyword evidence="3" id="KW-1185">Reference proteome</keyword>
<evidence type="ECO:0000259" key="1">
    <source>
        <dbReference type="Pfam" id="PF12770"/>
    </source>
</evidence>
<evidence type="ECO:0000313" key="2">
    <source>
        <dbReference type="EMBL" id="RMX60977.1"/>
    </source>
</evidence>
<dbReference type="EMBL" id="RCHS01000086">
    <property type="protein sequence ID" value="RMX60977.1"/>
    <property type="molecule type" value="Genomic_DNA"/>
</dbReference>